<evidence type="ECO:0000256" key="6">
    <source>
        <dbReference type="SAM" id="MobiDB-lite"/>
    </source>
</evidence>
<feature type="transmembrane region" description="Helical" evidence="7">
    <location>
        <begin position="616"/>
        <end position="639"/>
    </location>
</feature>
<evidence type="ECO:0000256" key="2">
    <source>
        <dbReference type="ARBA" id="ARBA00022692"/>
    </source>
</evidence>
<dbReference type="EMBL" id="JAAFOW010000333">
    <property type="protein sequence ID" value="KAF5266832.1"/>
    <property type="molecule type" value="Genomic_DNA"/>
</dbReference>
<dbReference type="PANTHER" id="PTHR33048">
    <property type="entry name" value="PTH11-LIKE INTEGRAL MEMBRANE PROTEIN (AFU_ORTHOLOGUE AFUA_5G11245)"/>
    <property type="match status" value="1"/>
</dbReference>
<dbReference type="InterPro" id="IPR049326">
    <property type="entry name" value="Rhodopsin_dom_fungi"/>
</dbReference>
<feature type="compositionally biased region" description="Polar residues" evidence="6">
    <location>
        <begin position="13"/>
        <end position="30"/>
    </location>
</feature>
<comment type="caution">
    <text evidence="9">The sequence shown here is derived from an EMBL/GenBank/DDBJ whole genome shotgun (WGS) entry which is preliminary data.</text>
</comment>
<keyword evidence="3 7" id="KW-1133">Transmembrane helix</keyword>
<dbReference type="GO" id="GO:0016020">
    <property type="term" value="C:membrane"/>
    <property type="evidence" value="ECO:0007669"/>
    <property type="project" value="UniProtKB-SubCell"/>
</dbReference>
<protein>
    <recommendedName>
        <fullName evidence="8">Rhodopsin domain-containing protein</fullName>
    </recommendedName>
</protein>
<evidence type="ECO:0000256" key="4">
    <source>
        <dbReference type="ARBA" id="ARBA00023136"/>
    </source>
</evidence>
<dbReference type="PANTHER" id="PTHR33048:SF143">
    <property type="entry name" value="EXTRACELLULAR MEMBRANE PROTEIN CFEM DOMAIN-CONTAINING PROTEIN-RELATED"/>
    <property type="match status" value="1"/>
</dbReference>
<feature type="transmembrane region" description="Helical" evidence="7">
    <location>
        <begin position="385"/>
        <end position="405"/>
    </location>
</feature>
<comment type="similarity">
    <text evidence="5">Belongs to the SAT4 family.</text>
</comment>
<feature type="transmembrane region" description="Helical" evidence="7">
    <location>
        <begin position="492"/>
        <end position="514"/>
    </location>
</feature>
<feature type="transmembrane region" description="Helical" evidence="7">
    <location>
        <begin position="339"/>
        <end position="365"/>
    </location>
</feature>
<proteinExistence type="inferred from homology"/>
<dbReference type="InterPro" id="IPR052337">
    <property type="entry name" value="SAT4-like"/>
</dbReference>
<dbReference type="Pfam" id="PF20684">
    <property type="entry name" value="Fung_rhodopsin"/>
    <property type="match status" value="1"/>
</dbReference>
<feature type="transmembrane region" description="Helical" evidence="7">
    <location>
        <begin position="541"/>
        <end position="565"/>
    </location>
</feature>
<reference evidence="9" key="1">
    <citation type="submission" date="2020-02" db="EMBL/GenBank/DDBJ databases">
        <title>Identification and distribution of gene clusters putatively required for synthesis of sphingolipid metabolism inhibitors in phylogenetically diverse species of the filamentous fungus Fusarium.</title>
        <authorList>
            <person name="Kim H.-S."/>
            <person name="Busman M."/>
            <person name="Brown D.W."/>
            <person name="Divon H."/>
            <person name="Uhlig S."/>
            <person name="Proctor R.H."/>
        </authorList>
    </citation>
    <scope>NUCLEOTIDE SEQUENCE [LARGE SCALE GENOMIC DNA]</scope>
    <source>
        <strain evidence="9">NRRL 39464</strain>
    </source>
</reference>
<evidence type="ECO:0000256" key="1">
    <source>
        <dbReference type="ARBA" id="ARBA00004141"/>
    </source>
</evidence>
<feature type="domain" description="Rhodopsin" evidence="8">
    <location>
        <begin position="398"/>
        <end position="641"/>
    </location>
</feature>
<accession>A0A8H5AKP6</accession>
<organism evidence="9 10">
    <name type="scientific">Fusarium oxysporum</name>
    <name type="common">Fusarium vascular wilt</name>
    <dbReference type="NCBI Taxonomy" id="5507"/>
    <lineage>
        <taxon>Eukaryota</taxon>
        <taxon>Fungi</taxon>
        <taxon>Dikarya</taxon>
        <taxon>Ascomycota</taxon>
        <taxon>Pezizomycotina</taxon>
        <taxon>Sordariomycetes</taxon>
        <taxon>Hypocreomycetidae</taxon>
        <taxon>Hypocreales</taxon>
        <taxon>Nectriaceae</taxon>
        <taxon>Fusarium</taxon>
        <taxon>Fusarium oxysporum species complex</taxon>
    </lineage>
</organism>
<evidence type="ECO:0000259" key="8">
    <source>
        <dbReference type="Pfam" id="PF20684"/>
    </source>
</evidence>
<evidence type="ECO:0000313" key="9">
    <source>
        <dbReference type="EMBL" id="KAF5266832.1"/>
    </source>
</evidence>
<keyword evidence="2 7" id="KW-0812">Transmembrane</keyword>
<gene>
    <name evidence="9" type="ORF">FOXYS1_2322</name>
</gene>
<evidence type="ECO:0000313" key="10">
    <source>
        <dbReference type="Proteomes" id="UP000558688"/>
    </source>
</evidence>
<evidence type="ECO:0000256" key="7">
    <source>
        <dbReference type="SAM" id="Phobius"/>
    </source>
</evidence>
<feature type="transmembrane region" description="Helical" evidence="7">
    <location>
        <begin position="417"/>
        <end position="439"/>
    </location>
</feature>
<feature type="transmembrane region" description="Helical" evidence="7">
    <location>
        <begin position="577"/>
        <end position="596"/>
    </location>
</feature>
<feature type="transmembrane region" description="Helical" evidence="7">
    <location>
        <begin position="459"/>
        <end position="480"/>
    </location>
</feature>
<evidence type="ECO:0000256" key="3">
    <source>
        <dbReference type="ARBA" id="ARBA00022989"/>
    </source>
</evidence>
<comment type="subcellular location">
    <subcellularLocation>
        <location evidence="1">Membrane</location>
        <topology evidence="1">Multi-pass membrane protein</topology>
    </subcellularLocation>
</comment>
<name>A0A8H5AKP6_FUSOX</name>
<feature type="region of interest" description="Disordered" evidence="6">
    <location>
        <begin position="1"/>
        <end position="34"/>
    </location>
</feature>
<dbReference type="Proteomes" id="UP000558688">
    <property type="component" value="Unassembled WGS sequence"/>
</dbReference>
<sequence length="692" mass="79118">MNQQRLMTEFLHPSSTAKQDPSPQSGSKAKNISPRKCKVASRHHIESGAASASPFFLLPPEIRLYIYRHLLISKNYAELNHCSKKFRLIPKEPCDCPLEIHPKILQTCRVVNKEATPILYSENVFRRGYCWPRHYVVGRGRRMWPICDTSPLSKVNLAYISRLHLFRDYDHWFRDGELKIFNDVPHLKDLDIHIDQNDWADEINMSELPYQTLKAIRSNLRSFKMEIRLDFHEKEHTDWLAKCNRKTENFSLHLDKKRVLETWLEHEGLFTDRSLFWSFKTQRSEWCGPSCYISFAFDDKRKEHEYIDLQVWDDSEGKFGRLKTSEENAEPQNDCLEGVVLPLLGSVGGGLFAVGCTVMCSFIVMGKELCQMPMQDNRQEYRATIIVFATLSFSFIVLRVASKIITKNTWGADDTWAVVTFFILIPFTVFTLLAIHHGIGLATPLFTKDDLSQALKEVFTLHLLYVCGLAAAKTSILFFYLRVFQDTTFRTLVWITHAFNALSTVTLVTLGLTLGRSVTYLLGSTADSVSNMNKYSNTLKIVLAHCVVNLALDIWMLILPLTQLYNIGLKLNKKINVMAMFGLGLFLTVVSLVRTILQSQLLSDPEEAQTGQQQVVLWACIETYMGAIVACVPSTRQLVRKAIYKMRKQKEGQSTNKPIFINRSLAPIPDEEDMPTLSDVGGLTTVTFNLQE</sequence>
<evidence type="ECO:0000256" key="5">
    <source>
        <dbReference type="ARBA" id="ARBA00038359"/>
    </source>
</evidence>
<dbReference type="AlphaFoldDB" id="A0A8H5AKP6"/>
<keyword evidence="4 7" id="KW-0472">Membrane</keyword>